<dbReference type="GO" id="GO:1902412">
    <property type="term" value="P:regulation of mitotic cytokinesis"/>
    <property type="evidence" value="ECO:0007669"/>
    <property type="project" value="TreeGrafter"/>
</dbReference>
<dbReference type="SMART" id="SM00369">
    <property type="entry name" value="LRR_TYP"/>
    <property type="match status" value="7"/>
</dbReference>
<feature type="region of interest" description="Disordered" evidence="3">
    <location>
        <begin position="1"/>
        <end position="233"/>
    </location>
</feature>
<feature type="compositionally biased region" description="Polar residues" evidence="3">
    <location>
        <begin position="167"/>
        <end position="183"/>
    </location>
</feature>
<dbReference type="GO" id="GO:0035591">
    <property type="term" value="F:signaling adaptor activity"/>
    <property type="evidence" value="ECO:0007669"/>
    <property type="project" value="TreeGrafter"/>
</dbReference>
<feature type="compositionally biased region" description="Acidic residues" evidence="3">
    <location>
        <begin position="1039"/>
        <end position="1048"/>
    </location>
</feature>
<feature type="region of interest" description="Disordered" evidence="3">
    <location>
        <begin position="1841"/>
        <end position="1873"/>
    </location>
</feature>
<name>A0A3N4L9R6_9PEZI</name>
<evidence type="ECO:0000256" key="1">
    <source>
        <dbReference type="ARBA" id="ARBA00022614"/>
    </source>
</evidence>
<feature type="compositionally biased region" description="Basic and acidic residues" evidence="3">
    <location>
        <begin position="1120"/>
        <end position="1132"/>
    </location>
</feature>
<dbReference type="SUPFAM" id="SSF52058">
    <property type="entry name" value="L domain-like"/>
    <property type="match status" value="1"/>
</dbReference>
<feature type="compositionally biased region" description="Acidic residues" evidence="3">
    <location>
        <begin position="379"/>
        <end position="388"/>
    </location>
</feature>
<evidence type="ECO:0000256" key="2">
    <source>
        <dbReference type="ARBA" id="ARBA00022737"/>
    </source>
</evidence>
<dbReference type="Proteomes" id="UP000267821">
    <property type="component" value="Unassembled WGS sequence"/>
</dbReference>
<sequence length="1873" mass="206681">MAAATSPGWLDSLSEEWVSEPRDPNSSPLSNKTGESVQVHGVSTTDANTSRPEQNQGQASPADELPSTMRVTKDTGRETPDRKWKIDDITTGQSGPVKDLFTPMGLENIFHPPTASPARLQYIQLPPPGTPPRHQFAGARGSMIPLPTSIMVSTPPQVPSPPRASNPKASPSRPQTITSQISTPKRLLSEVPYTSNTPITSPVHFPDPGSASQYTGDSIENSSGFKPEAKSTLREVKVSAPVKLPEQIQSRMGMGKRKVYTTEDALYQFEDGTGGGLKENQRSEMQGSSEGERRDSKGNHDEESGLESHHEGEGRNELTGDVGPTQGVISHTGPGSQASSHTTSEYPSSPPWSTRFSQQFEHSLAVVNASSSPMHEGQEGGESDDEEGILPPNELNAELARSRERQKILEPRLLPEPSAPHMSPGGKQRALPQVISSLDDPFSSHALVYPRLSNFPRTPSPKKYDPPGPGPASGSPLKLFAGTYDTFTKERLVRRMSQLEGKSISSTDDSKAMSEPNSDQLYGSNPEISVIDPPGTPLIHERPFQVAENSQICLRRPRQRAGSSSSLPNDGIHGPKSPLKERTPKRMRRSWSGNRPSSLLTQEQKVGADDDSQKSLEETSIKSPHPRRSSAPSPSPRPRGSLSSNNSAAGSGSSPGNRNDSVEGTKQEIMQSPSNGGGSIVFGGSGEGSLMGMEFQGLGIGHDMNNKNRKGSVTTQDFLAQAEEVMLRIRAMTAANGEQNWFSEGTTGLESFLSGGELSLSAEEFSLVREKLLNLSMISARKHGAPAQHPNTMQTRSSASALPEQKRKASEHEIVDDGGVDSRYGTTRRYPTNSSNQQYVIDALCAAVHKIDLKNITLHSKTTNASQDVDKHGSPWKSRVASAESNSCRSDICSIHPTQIEHLIPNSIGSMSFDPVQKAWVKSKAKDSLTPSYSEGKPEGSAKSQDSKIGRGRQVVDETDEDVFRGIPDLSVDEELEARVLIEASRMQQMISELEEYVIANSDNEAEYEYTSTKVVRRIEREEVRREIREKRVIEGQVDEEDITEESQEWDHTRFEGGDSSENVTAEQQEESSWVDENSEDDNTILHRQRVESSGGSVSNHSASSGSRTETRSTSWGDSVGERKGEHSKMEDTLNQLSLIESSHMGGTYDHEPDELEQLIEEDDENGYGQRQRSSGDRDVDYSSPSVSTLSRQSGNAKAGKRVDWVQGENDMTVDQSSFQNLSMSQGSSKSFRILSSRNTSLNKRLSSGGRSFLGRPVSRITEEDEEGAEQGEEGESVAAERGVSHALTSASVKGKRPHDTKAVPPPATIQRPNVSYHFSSPLPELSYQYEATRELLNLELSYVAQRHANVGKGKQPSMKSIEHSFSVAQDNLVRHLTDVEPFEPYWEYMKFLKLNDRKILTIHGLHEWCPRIEELDVSTNEIGQVSGVPNTVRNLKISNNKLSSLTAWGHLTNLQYLDISGNSLDSLAGLRHMFHLRELKADDNQIAGLEEIFHLDALCSLSIKRNKIKSVNFEKASLTRLTDLDLKGNGMESIQSLEKVPSLSSLCLDGNLLSTLQILSGRKLENFRVLRLSGNKFKNFDVTPFPNLRTLYLDDNSLGRVHGLRKAKHLDSLSIREQCTVGDRVRNDTLPFEEMFEIRKIYASGNAICSLNLDLDFLNLQYLELAGVQLTSLQANFGHLVSNVRVLNLNYNAISDLRPLFGIIRLKKLLFVGNRIRSMRKIAAVLECFPSLSFLDLRANPLTLGFYPPALESNNHGAPGDDPLFVEPFTLAPFDEYKDRTFQSRLDMETALLRRRYEIVISERCPRLKNLDGLLFRKADVFRKDVVYNELRRVGLIRQTPEQFEPEPKTSADGQIYEGKASDKAPDKVPTP</sequence>
<dbReference type="InterPro" id="IPR003591">
    <property type="entry name" value="Leu-rich_rpt_typical-subtyp"/>
</dbReference>
<proteinExistence type="predicted"/>
<feature type="compositionally biased region" description="Polar residues" evidence="3">
    <location>
        <begin position="515"/>
        <end position="527"/>
    </location>
</feature>
<feature type="compositionally biased region" description="Basic and acidic residues" evidence="3">
    <location>
        <begin position="804"/>
        <end position="815"/>
    </location>
</feature>
<reference evidence="4 5" key="1">
    <citation type="journal article" date="2018" name="Nat. Ecol. Evol.">
        <title>Pezizomycetes genomes reveal the molecular basis of ectomycorrhizal truffle lifestyle.</title>
        <authorList>
            <person name="Murat C."/>
            <person name="Payen T."/>
            <person name="Noel B."/>
            <person name="Kuo A."/>
            <person name="Morin E."/>
            <person name="Chen J."/>
            <person name="Kohler A."/>
            <person name="Krizsan K."/>
            <person name="Balestrini R."/>
            <person name="Da Silva C."/>
            <person name="Montanini B."/>
            <person name="Hainaut M."/>
            <person name="Levati E."/>
            <person name="Barry K.W."/>
            <person name="Belfiori B."/>
            <person name="Cichocki N."/>
            <person name="Clum A."/>
            <person name="Dockter R.B."/>
            <person name="Fauchery L."/>
            <person name="Guy J."/>
            <person name="Iotti M."/>
            <person name="Le Tacon F."/>
            <person name="Lindquist E.A."/>
            <person name="Lipzen A."/>
            <person name="Malagnac F."/>
            <person name="Mello A."/>
            <person name="Molinier V."/>
            <person name="Miyauchi S."/>
            <person name="Poulain J."/>
            <person name="Riccioni C."/>
            <person name="Rubini A."/>
            <person name="Sitrit Y."/>
            <person name="Splivallo R."/>
            <person name="Traeger S."/>
            <person name="Wang M."/>
            <person name="Zifcakova L."/>
            <person name="Wipf D."/>
            <person name="Zambonelli A."/>
            <person name="Paolocci F."/>
            <person name="Nowrousian M."/>
            <person name="Ottonello S."/>
            <person name="Baldrian P."/>
            <person name="Spatafora J.W."/>
            <person name="Henrissat B."/>
            <person name="Nagy L.G."/>
            <person name="Aury J.M."/>
            <person name="Wincker P."/>
            <person name="Grigoriev I.V."/>
            <person name="Bonfante P."/>
            <person name="Martin F.M."/>
        </authorList>
    </citation>
    <scope>NUCLEOTIDE SEQUENCE [LARGE SCALE GENOMIC DNA]</scope>
    <source>
        <strain evidence="4 5">ATCC MYA-4762</strain>
    </source>
</reference>
<evidence type="ECO:0000256" key="3">
    <source>
        <dbReference type="SAM" id="MobiDB-lite"/>
    </source>
</evidence>
<dbReference type="InterPro" id="IPR032675">
    <property type="entry name" value="LRR_dom_sf"/>
</dbReference>
<feature type="region of interest" description="Disordered" evidence="3">
    <location>
        <begin position="269"/>
        <end position="431"/>
    </location>
</feature>
<dbReference type="InterPro" id="IPR001611">
    <property type="entry name" value="Leu-rich_rpt"/>
</dbReference>
<evidence type="ECO:0000313" key="4">
    <source>
        <dbReference type="EMBL" id="RPB19630.1"/>
    </source>
</evidence>
<feature type="compositionally biased region" description="Polar residues" evidence="3">
    <location>
        <begin position="789"/>
        <end position="800"/>
    </location>
</feature>
<organism evidence="4 5">
    <name type="scientific">Terfezia boudieri ATCC MYA-4762</name>
    <dbReference type="NCBI Taxonomy" id="1051890"/>
    <lineage>
        <taxon>Eukaryota</taxon>
        <taxon>Fungi</taxon>
        <taxon>Dikarya</taxon>
        <taxon>Ascomycota</taxon>
        <taxon>Pezizomycotina</taxon>
        <taxon>Pezizomycetes</taxon>
        <taxon>Pezizales</taxon>
        <taxon>Pezizaceae</taxon>
        <taxon>Terfezia</taxon>
    </lineage>
</organism>
<evidence type="ECO:0008006" key="6">
    <source>
        <dbReference type="Google" id="ProtNLM"/>
    </source>
</evidence>
<keyword evidence="1" id="KW-0433">Leucine-rich repeat</keyword>
<feature type="compositionally biased region" description="Basic and acidic residues" evidence="3">
    <location>
        <begin position="606"/>
        <end position="620"/>
    </location>
</feature>
<feature type="region of interest" description="Disordered" evidence="3">
    <location>
        <begin position="783"/>
        <end position="831"/>
    </location>
</feature>
<feature type="compositionally biased region" description="Low complexity" evidence="3">
    <location>
        <begin position="638"/>
        <end position="659"/>
    </location>
</feature>
<feature type="compositionally biased region" description="Basic and acidic residues" evidence="3">
    <location>
        <begin position="400"/>
        <end position="410"/>
    </location>
</feature>
<keyword evidence="5" id="KW-1185">Reference proteome</keyword>
<feature type="region of interest" description="Disordered" evidence="3">
    <location>
        <begin position="451"/>
        <end position="477"/>
    </location>
</feature>
<dbReference type="SMART" id="SM00365">
    <property type="entry name" value="LRR_SD22"/>
    <property type="match status" value="5"/>
</dbReference>
<dbReference type="InParanoid" id="A0A3N4L9R6"/>
<feature type="compositionally biased region" description="Polar residues" evidence="3">
    <location>
        <begin position="1183"/>
        <end position="1196"/>
    </location>
</feature>
<feature type="compositionally biased region" description="Polar residues" evidence="3">
    <location>
        <begin position="591"/>
        <end position="604"/>
    </location>
</feature>
<feature type="compositionally biased region" description="Polar residues" evidence="3">
    <location>
        <begin position="24"/>
        <end position="59"/>
    </location>
</feature>
<feature type="compositionally biased region" description="Basic and acidic residues" evidence="3">
    <location>
        <begin position="936"/>
        <end position="949"/>
    </location>
</feature>
<dbReference type="EMBL" id="ML121587">
    <property type="protein sequence ID" value="RPB19630.1"/>
    <property type="molecule type" value="Genomic_DNA"/>
</dbReference>
<dbReference type="PANTHER" id="PTHR47566:SF1">
    <property type="entry name" value="PROTEIN NUD1"/>
    <property type="match status" value="1"/>
</dbReference>
<feature type="compositionally biased region" description="Basic and acidic residues" evidence="3">
    <location>
        <begin position="290"/>
        <end position="318"/>
    </location>
</feature>
<protein>
    <recommendedName>
        <fullName evidence="6">L domain-like protein</fullName>
    </recommendedName>
</protein>
<dbReference type="InterPro" id="IPR052574">
    <property type="entry name" value="CDIRP"/>
</dbReference>
<dbReference type="STRING" id="1051890.A0A3N4L9R6"/>
<dbReference type="GO" id="GO:0031028">
    <property type="term" value="P:septation initiation signaling"/>
    <property type="evidence" value="ECO:0007669"/>
    <property type="project" value="TreeGrafter"/>
</dbReference>
<dbReference type="OrthoDB" id="7451790at2759"/>
<feature type="region of interest" description="Disordered" evidence="3">
    <location>
        <begin position="1144"/>
        <end position="1204"/>
    </location>
</feature>
<feature type="compositionally biased region" description="Polar residues" evidence="3">
    <location>
        <begin position="327"/>
        <end position="361"/>
    </location>
</feature>
<dbReference type="GO" id="GO:0061499">
    <property type="term" value="C:outer plaque of mitotic spindle pole body"/>
    <property type="evidence" value="ECO:0007669"/>
    <property type="project" value="TreeGrafter"/>
</dbReference>
<feature type="compositionally biased region" description="Acidic residues" evidence="3">
    <location>
        <begin position="1152"/>
        <end position="1166"/>
    </location>
</feature>
<gene>
    <name evidence="4" type="ORF">L211DRAFT_842532</name>
</gene>
<feature type="region of interest" description="Disordered" evidence="3">
    <location>
        <begin position="1039"/>
        <end position="1132"/>
    </location>
</feature>
<feature type="compositionally biased region" description="Low complexity" evidence="3">
    <location>
        <begin position="1093"/>
        <end position="1115"/>
    </location>
</feature>
<feature type="region of interest" description="Disordered" evidence="3">
    <location>
        <begin position="927"/>
        <end position="960"/>
    </location>
</feature>
<feature type="compositionally biased region" description="Basic and acidic residues" evidence="3">
    <location>
        <begin position="1861"/>
        <end position="1873"/>
    </location>
</feature>
<feature type="compositionally biased region" description="Basic and acidic residues" evidence="3">
    <location>
        <begin position="71"/>
        <end position="88"/>
    </location>
</feature>
<feature type="compositionally biased region" description="Polar residues" evidence="3">
    <location>
        <begin position="210"/>
        <end position="224"/>
    </location>
</feature>
<feature type="compositionally biased region" description="Acidic residues" evidence="3">
    <location>
        <begin position="1068"/>
        <end position="1083"/>
    </location>
</feature>
<dbReference type="PROSITE" id="PS51450">
    <property type="entry name" value="LRR"/>
    <property type="match status" value="3"/>
</dbReference>
<dbReference type="PANTHER" id="PTHR47566">
    <property type="match status" value="1"/>
</dbReference>
<feature type="compositionally biased region" description="Acidic residues" evidence="3">
    <location>
        <begin position="1263"/>
        <end position="1276"/>
    </location>
</feature>
<accession>A0A3N4L9R6</accession>
<evidence type="ECO:0000313" key="5">
    <source>
        <dbReference type="Proteomes" id="UP000267821"/>
    </source>
</evidence>
<feature type="non-terminal residue" evidence="4">
    <location>
        <position position="1873"/>
    </location>
</feature>
<keyword evidence="2" id="KW-0677">Repeat</keyword>
<feature type="region of interest" description="Disordered" evidence="3">
    <location>
        <begin position="1243"/>
        <end position="1315"/>
    </location>
</feature>
<dbReference type="Gene3D" id="3.80.10.10">
    <property type="entry name" value="Ribonuclease Inhibitor"/>
    <property type="match status" value="2"/>
</dbReference>
<feature type="region of interest" description="Disordered" evidence="3">
    <location>
        <begin position="495"/>
        <end position="663"/>
    </location>
</feature>